<organism evidence="2 3">
    <name type="scientific">Actinomadura alba</name>
    <dbReference type="NCBI Taxonomy" id="406431"/>
    <lineage>
        <taxon>Bacteria</taxon>
        <taxon>Bacillati</taxon>
        <taxon>Actinomycetota</taxon>
        <taxon>Actinomycetes</taxon>
        <taxon>Streptosporangiales</taxon>
        <taxon>Thermomonosporaceae</taxon>
        <taxon>Actinomadura</taxon>
    </lineage>
</organism>
<dbReference type="PANTHER" id="PTHR20992:SF9">
    <property type="entry name" value="AT15442P-RELATED"/>
    <property type="match status" value="1"/>
</dbReference>
<comment type="caution">
    <text evidence="2">The sequence shown here is derived from an EMBL/GenBank/DDBJ whole genome shotgun (WGS) entry which is preliminary data.</text>
</comment>
<dbReference type="PANTHER" id="PTHR20992">
    <property type="entry name" value="AT15442P-RELATED"/>
    <property type="match status" value="1"/>
</dbReference>
<gene>
    <name evidence="2" type="ORF">HKK74_03565</name>
</gene>
<keyword evidence="3" id="KW-1185">Reference proteome</keyword>
<feature type="transmembrane region" description="Helical" evidence="1">
    <location>
        <begin position="114"/>
        <end position="135"/>
    </location>
</feature>
<protein>
    <submittedName>
        <fullName evidence="2">DUF389 domain-containing protein</fullName>
    </submittedName>
</protein>
<reference evidence="2 3" key="1">
    <citation type="submission" date="2020-06" db="EMBL/GenBank/DDBJ databases">
        <title>Actinomadura xiongansis sp. nov., isolated from soil of Baiyangdian.</title>
        <authorList>
            <person name="Zhang X."/>
        </authorList>
    </citation>
    <scope>NUCLEOTIDE SEQUENCE [LARGE SCALE GENOMIC DNA]</scope>
    <source>
        <strain evidence="2 3">HBUM206468</strain>
    </source>
</reference>
<sequence>MLHLRVIVPDGRTDTVCEMLARHPGATNVVVLPGAAREPKGDVVMADVAREAANEILEELRRLGIDHDGSIAMERVDLSLSHAAETAEREAPGHGSDAVVWEELDRQTAEDSRLTWSFVAFLALSTQLAAIAALIDSPILIVGAMVLGPEFGTVAAISYGMIFRDVRRIATAARTLAIGFLIAIAITTVCALVSRWIGVIELSELPKERPLTGFVYKPDRWSFIVAILAGAAGVLSLTADKSSALVGAFISVTTVPAAGNIAVGVALRHWNEVGGSALQLAVNVGGMIIAGVVTLLVQKTLWDLVRKRGVRTPAG</sequence>
<keyword evidence="1" id="KW-0812">Transmembrane</keyword>
<keyword evidence="1" id="KW-1133">Transmembrane helix</keyword>
<feature type="transmembrane region" description="Helical" evidence="1">
    <location>
        <begin position="220"/>
        <end position="237"/>
    </location>
</feature>
<evidence type="ECO:0000256" key="1">
    <source>
        <dbReference type="SAM" id="Phobius"/>
    </source>
</evidence>
<dbReference type="Proteomes" id="UP000805614">
    <property type="component" value="Unassembled WGS sequence"/>
</dbReference>
<dbReference type="EMBL" id="JABVEC010000002">
    <property type="protein sequence ID" value="MBC6464577.1"/>
    <property type="molecule type" value="Genomic_DNA"/>
</dbReference>
<evidence type="ECO:0000313" key="2">
    <source>
        <dbReference type="EMBL" id="MBC6464577.1"/>
    </source>
</evidence>
<keyword evidence="1" id="KW-0472">Membrane</keyword>
<feature type="transmembrane region" description="Helical" evidence="1">
    <location>
        <begin position="141"/>
        <end position="163"/>
    </location>
</feature>
<dbReference type="Pfam" id="PF04087">
    <property type="entry name" value="DUF389"/>
    <property type="match status" value="1"/>
</dbReference>
<evidence type="ECO:0000313" key="3">
    <source>
        <dbReference type="Proteomes" id="UP000805614"/>
    </source>
</evidence>
<name>A0ABR7LJC6_9ACTN</name>
<proteinExistence type="predicted"/>
<feature type="transmembrane region" description="Helical" evidence="1">
    <location>
        <begin position="244"/>
        <end position="265"/>
    </location>
</feature>
<feature type="transmembrane region" description="Helical" evidence="1">
    <location>
        <begin position="277"/>
        <end position="297"/>
    </location>
</feature>
<dbReference type="RefSeq" id="WP_187241594.1">
    <property type="nucleotide sequence ID" value="NZ_BAAAOK010000055.1"/>
</dbReference>
<dbReference type="InterPro" id="IPR005240">
    <property type="entry name" value="DUF389"/>
</dbReference>
<accession>A0ABR7LJC6</accession>
<feature type="transmembrane region" description="Helical" evidence="1">
    <location>
        <begin position="175"/>
        <end position="200"/>
    </location>
</feature>